<keyword evidence="2" id="KW-1185">Reference proteome</keyword>
<evidence type="ECO:0000313" key="2">
    <source>
        <dbReference type="Proteomes" id="UP000199095"/>
    </source>
</evidence>
<accession>A0A1I0B228</accession>
<evidence type="ECO:0000313" key="1">
    <source>
        <dbReference type="EMBL" id="SET00802.1"/>
    </source>
</evidence>
<dbReference type="RefSeq" id="WP_093132212.1">
    <property type="nucleotide sequence ID" value="NZ_FOHJ01000002.1"/>
</dbReference>
<protein>
    <submittedName>
        <fullName evidence="1">Uncharacterized protein</fullName>
    </submittedName>
</protein>
<gene>
    <name evidence="1" type="ORF">SAMN05421676_102329</name>
</gene>
<reference evidence="2" key="1">
    <citation type="submission" date="2016-10" db="EMBL/GenBank/DDBJ databases">
        <authorList>
            <person name="Varghese N."/>
            <person name="Submissions S."/>
        </authorList>
    </citation>
    <scope>NUCLEOTIDE SEQUENCE [LARGE SCALE GENOMIC DNA]</scope>
    <source>
        <strain evidence="2">CGMCC 1.3566</strain>
    </source>
</reference>
<dbReference type="Proteomes" id="UP000199095">
    <property type="component" value="Unassembled WGS sequence"/>
</dbReference>
<sequence length="97" mass="11667">MNFEDQFLPEDIERAKQERACGIYLIEPMKLEFEYGNFESVEYFYQDLKKTLNTLNYMRNNKIISDREKHQVMVKAVPLNPLTMQHILRMKGKNGYE</sequence>
<dbReference type="OrthoDB" id="2978611at2"/>
<dbReference type="EMBL" id="FOHJ01000002">
    <property type="protein sequence ID" value="SET00802.1"/>
    <property type="molecule type" value="Genomic_DNA"/>
</dbReference>
<name>A0A1I0B228_9BACI</name>
<organism evidence="1 2">
    <name type="scientific">Salinibacillus kushneri</name>
    <dbReference type="NCBI Taxonomy" id="237682"/>
    <lineage>
        <taxon>Bacteria</taxon>
        <taxon>Bacillati</taxon>
        <taxon>Bacillota</taxon>
        <taxon>Bacilli</taxon>
        <taxon>Bacillales</taxon>
        <taxon>Bacillaceae</taxon>
        <taxon>Salinibacillus</taxon>
    </lineage>
</organism>
<dbReference type="STRING" id="237682.SAMN05421676_102329"/>
<dbReference type="AlphaFoldDB" id="A0A1I0B228"/>
<proteinExistence type="predicted"/>